<sequence>MMPFGAEIGKLRTNAAKESVNVTRVNISGPFCLSICIVACYFIVEPRWAFFLLGAVHRRKIRFGVNSSFCSIPLLCPKGKEPKLELFNGFWGFNPIEAQTNHSVTTSKTTSATKAFPKEVRRVFFHRSTDGTLISPTVFAEELLAGTSPRDFPRGGHFIGL</sequence>
<evidence type="ECO:0000313" key="1">
    <source>
        <dbReference type="EMBL" id="GIX69018.1"/>
    </source>
</evidence>
<dbReference type="EMBL" id="BPLQ01000226">
    <property type="protein sequence ID" value="GIX69018.1"/>
    <property type="molecule type" value="Genomic_DNA"/>
</dbReference>
<evidence type="ECO:0000313" key="2">
    <source>
        <dbReference type="Proteomes" id="UP001054837"/>
    </source>
</evidence>
<accession>A0AAV4MAV0</accession>
<proteinExistence type="predicted"/>
<gene>
    <name evidence="1" type="ORF">CDAR_315931</name>
</gene>
<comment type="caution">
    <text evidence="1">The sequence shown here is derived from an EMBL/GenBank/DDBJ whole genome shotgun (WGS) entry which is preliminary data.</text>
</comment>
<dbReference type="AlphaFoldDB" id="A0AAV4MAV0"/>
<reference evidence="1 2" key="1">
    <citation type="submission" date="2021-06" db="EMBL/GenBank/DDBJ databases">
        <title>Caerostris darwini draft genome.</title>
        <authorList>
            <person name="Kono N."/>
            <person name="Arakawa K."/>
        </authorList>
    </citation>
    <scope>NUCLEOTIDE SEQUENCE [LARGE SCALE GENOMIC DNA]</scope>
</reference>
<organism evidence="1 2">
    <name type="scientific">Caerostris darwini</name>
    <dbReference type="NCBI Taxonomy" id="1538125"/>
    <lineage>
        <taxon>Eukaryota</taxon>
        <taxon>Metazoa</taxon>
        <taxon>Ecdysozoa</taxon>
        <taxon>Arthropoda</taxon>
        <taxon>Chelicerata</taxon>
        <taxon>Arachnida</taxon>
        <taxon>Araneae</taxon>
        <taxon>Araneomorphae</taxon>
        <taxon>Entelegynae</taxon>
        <taxon>Araneoidea</taxon>
        <taxon>Araneidae</taxon>
        <taxon>Caerostris</taxon>
    </lineage>
</organism>
<name>A0AAV4MAV0_9ARAC</name>
<dbReference type="Proteomes" id="UP001054837">
    <property type="component" value="Unassembled WGS sequence"/>
</dbReference>
<protein>
    <submittedName>
        <fullName evidence="1">Uncharacterized protein</fullName>
    </submittedName>
</protein>
<keyword evidence="2" id="KW-1185">Reference proteome</keyword>